<sequence length="622" mass="67579">MTRYYPTDLLLAVERVEAELAAPDSAAAKLLHDNGVPELVALFAADELRDGLDGLFGGLSQFPWRPLIDTNDVCEYSPAGTVVLDDRTAGATLRGLLLGWAAGNEVVIRSARRPFWRELIGLVRGQGLALPEARTARADADVAGTAVVVPEIAFDGRPEPATLAVRVDPAREARELAVLALDCRSAWVHQLYRTEYLLGTSLSAARSRDTAEERGRLDAKLRYVVERARRAPFFRELPPVAGLDELGKLPIMEKSDIEAHSLPRSRDLSSGDVPTGEVLQSGGSSGTPRYIVYSRTDWHNMVREAIPLFHALGLAKGDRLINTLYGGSLYGGMTTTVTELSRMPVECYTTGQHITVDDLLMLCGKFDANAILAMPALLLPLLRQAVERRPGLRIEKVIYGGTPMSEVDKKWLREHLGTRVISSILAANDGAQLGYQCGELGGRLHHTSPDYNLIEVVDEAGNPLPEGEMGDLLITGMQKFEGPLLRYRIGDCGRVFRHECACGVSGPVLEFAGRTDGLIKIYPSRVLHADVLAGLGVFGVSQLQIEITPSDAGESVVVRTESPRVLDPGEVRAFLTKEFPPLSPPESGDGPSALHVECFAEGKLPRHAVSGKIKTVIDNRLR</sequence>
<accession>A0A229SYW1</accession>
<reference evidence="3" key="1">
    <citation type="submission" date="2017-07" db="EMBL/GenBank/DDBJ databases">
        <title>Comparative genome mining reveals phylogenetic distribution patterns of secondary metabolites in Amycolatopsis.</title>
        <authorList>
            <person name="Adamek M."/>
            <person name="Alanjary M."/>
            <person name="Sales-Ortells H."/>
            <person name="Goodfellow M."/>
            <person name="Bull A.T."/>
            <person name="Kalinowski J."/>
            <person name="Ziemert N."/>
        </authorList>
    </citation>
    <scope>NUCLEOTIDE SEQUENCE [LARGE SCALE GENOMIC DNA]</scope>
    <source>
        <strain evidence="3">H5</strain>
    </source>
</reference>
<evidence type="ECO:0000313" key="2">
    <source>
        <dbReference type="EMBL" id="OXM64176.1"/>
    </source>
</evidence>
<dbReference type="Gene3D" id="3.40.50.12780">
    <property type="entry name" value="N-terminal domain of ligase-like"/>
    <property type="match status" value="1"/>
</dbReference>
<dbReference type="OrthoDB" id="580775at2"/>
<dbReference type="AlphaFoldDB" id="A0A229SYW1"/>
<dbReference type="PANTHER" id="PTHR43845">
    <property type="entry name" value="BLR5969 PROTEIN"/>
    <property type="match status" value="1"/>
</dbReference>
<dbReference type="RefSeq" id="WP_093950546.1">
    <property type="nucleotide sequence ID" value="NZ_NMUL01000030.1"/>
</dbReference>
<gene>
    <name evidence="2" type="ORF">CF165_27980</name>
</gene>
<dbReference type="EMBL" id="NMUL01000030">
    <property type="protein sequence ID" value="OXM64176.1"/>
    <property type="molecule type" value="Genomic_DNA"/>
</dbReference>
<name>A0A229SYW1_9PSEU</name>
<evidence type="ECO:0000313" key="3">
    <source>
        <dbReference type="Proteomes" id="UP000215199"/>
    </source>
</evidence>
<evidence type="ECO:0000256" key="1">
    <source>
        <dbReference type="SAM" id="MobiDB-lite"/>
    </source>
</evidence>
<feature type="region of interest" description="Disordered" evidence="1">
    <location>
        <begin position="263"/>
        <end position="282"/>
    </location>
</feature>
<dbReference type="SUPFAM" id="SSF56801">
    <property type="entry name" value="Acetyl-CoA synthetase-like"/>
    <property type="match status" value="1"/>
</dbReference>
<keyword evidence="3" id="KW-1185">Reference proteome</keyword>
<organism evidence="2 3">
    <name type="scientific">Amycolatopsis vastitatis</name>
    <dbReference type="NCBI Taxonomy" id="1905142"/>
    <lineage>
        <taxon>Bacteria</taxon>
        <taxon>Bacillati</taxon>
        <taxon>Actinomycetota</taxon>
        <taxon>Actinomycetes</taxon>
        <taxon>Pseudonocardiales</taxon>
        <taxon>Pseudonocardiaceae</taxon>
        <taxon>Amycolatopsis</taxon>
    </lineage>
</organism>
<protein>
    <submittedName>
        <fullName evidence="2">AMP-dependent synthetase</fullName>
    </submittedName>
</protein>
<proteinExistence type="predicted"/>
<dbReference type="PANTHER" id="PTHR43845:SF1">
    <property type="entry name" value="BLR5969 PROTEIN"/>
    <property type="match status" value="1"/>
</dbReference>
<comment type="caution">
    <text evidence="2">The sequence shown here is derived from an EMBL/GenBank/DDBJ whole genome shotgun (WGS) entry which is preliminary data.</text>
</comment>
<dbReference type="Proteomes" id="UP000215199">
    <property type="component" value="Unassembled WGS sequence"/>
</dbReference>
<dbReference type="InterPro" id="IPR042099">
    <property type="entry name" value="ANL_N_sf"/>
</dbReference>